<comment type="caution">
    <text evidence="2">The sequence shown here is derived from an EMBL/GenBank/DDBJ whole genome shotgun (WGS) entry which is preliminary data.</text>
</comment>
<name>A0A433TG74_ELYCH</name>
<proteinExistence type="predicted"/>
<dbReference type="AlphaFoldDB" id="A0A433TG74"/>
<keyword evidence="3" id="KW-1185">Reference proteome</keyword>
<feature type="region of interest" description="Disordered" evidence="1">
    <location>
        <begin position="155"/>
        <end position="185"/>
    </location>
</feature>
<accession>A0A433TG74</accession>
<dbReference type="Proteomes" id="UP000271974">
    <property type="component" value="Unassembled WGS sequence"/>
</dbReference>
<protein>
    <submittedName>
        <fullName evidence="2">Uncharacterized protein</fullName>
    </submittedName>
</protein>
<evidence type="ECO:0000313" key="2">
    <source>
        <dbReference type="EMBL" id="RUS80573.1"/>
    </source>
</evidence>
<sequence>MNNSSNNKTGHLPRNHENILEDCAGSSNNNSGNLTPSEQGQNQPTTDLPVNEARRRGSSADLPANMRPGRQQKSDSSGSGTGSGSVGVAAGGGGDGAGQDEDDGDFDVYNIESAVPGLSWEQVEKHIQDRMRRESCKNDREEIRRRLAMATDEEFGDDVTSGLSSSAAAESQPLMMSPRNKRLQV</sequence>
<evidence type="ECO:0000256" key="1">
    <source>
        <dbReference type="SAM" id="MobiDB-lite"/>
    </source>
</evidence>
<feature type="non-terminal residue" evidence="2">
    <location>
        <position position="185"/>
    </location>
</feature>
<dbReference type="EMBL" id="RQTK01000384">
    <property type="protein sequence ID" value="RUS80573.1"/>
    <property type="molecule type" value="Genomic_DNA"/>
</dbReference>
<evidence type="ECO:0000313" key="3">
    <source>
        <dbReference type="Proteomes" id="UP000271974"/>
    </source>
</evidence>
<feature type="region of interest" description="Disordered" evidence="1">
    <location>
        <begin position="1"/>
        <end position="107"/>
    </location>
</feature>
<reference evidence="2 3" key="1">
    <citation type="submission" date="2019-01" db="EMBL/GenBank/DDBJ databases">
        <title>A draft genome assembly of the solar-powered sea slug Elysia chlorotica.</title>
        <authorList>
            <person name="Cai H."/>
            <person name="Li Q."/>
            <person name="Fang X."/>
            <person name="Li J."/>
            <person name="Curtis N.E."/>
            <person name="Altenburger A."/>
            <person name="Shibata T."/>
            <person name="Feng M."/>
            <person name="Maeda T."/>
            <person name="Schwartz J.A."/>
            <person name="Shigenobu S."/>
            <person name="Lundholm N."/>
            <person name="Nishiyama T."/>
            <person name="Yang H."/>
            <person name="Hasebe M."/>
            <person name="Li S."/>
            <person name="Pierce S.K."/>
            <person name="Wang J."/>
        </authorList>
    </citation>
    <scope>NUCLEOTIDE SEQUENCE [LARGE SCALE GENOMIC DNA]</scope>
    <source>
        <strain evidence="2">EC2010</strain>
        <tissue evidence="2">Whole organism of an adult</tissue>
    </source>
</reference>
<feature type="compositionally biased region" description="Polar residues" evidence="1">
    <location>
        <begin position="25"/>
        <end position="48"/>
    </location>
</feature>
<gene>
    <name evidence="2" type="ORF">EGW08_011667</name>
</gene>
<organism evidence="2 3">
    <name type="scientific">Elysia chlorotica</name>
    <name type="common">Eastern emerald elysia</name>
    <name type="synonym">Sea slug</name>
    <dbReference type="NCBI Taxonomy" id="188477"/>
    <lineage>
        <taxon>Eukaryota</taxon>
        <taxon>Metazoa</taxon>
        <taxon>Spiralia</taxon>
        <taxon>Lophotrochozoa</taxon>
        <taxon>Mollusca</taxon>
        <taxon>Gastropoda</taxon>
        <taxon>Heterobranchia</taxon>
        <taxon>Euthyneura</taxon>
        <taxon>Panpulmonata</taxon>
        <taxon>Sacoglossa</taxon>
        <taxon>Placobranchoidea</taxon>
        <taxon>Plakobranchidae</taxon>
        <taxon>Elysia</taxon>
    </lineage>
</organism>
<feature type="compositionally biased region" description="Gly residues" evidence="1">
    <location>
        <begin position="79"/>
        <end position="97"/>
    </location>
</feature>
<dbReference type="OrthoDB" id="6158898at2759"/>